<dbReference type="PROSITE" id="PS50011">
    <property type="entry name" value="PROTEIN_KINASE_DOM"/>
    <property type="match status" value="1"/>
</dbReference>
<dbReference type="AlphaFoldDB" id="A0A5J4T4R4"/>
<dbReference type="InterPro" id="IPR000719">
    <property type="entry name" value="Prot_kinase_dom"/>
</dbReference>
<proteinExistence type="predicted"/>
<evidence type="ECO:0000259" key="1">
    <source>
        <dbReference type="PROSITE" id="PS50011"/>
    </source>
</evidence>
<dbReference type="SUPFAM" id="SSF56112">
    <property type="entry name" value="Protein kinase-like (PK-like)"/>
    <property type="match status" value="1"/>
</dbReference>
<dbReference type="Proteomes" id="UP000324800">
    <property type="component" value="Unassembled WGS sequence"/>
</dbReference>
<dbReference type="InterPro" id="IPR011009">
    <property type="entry name" value="Kinase-like_dom_sf"/>
</dbReference>
<comment type="caution">
    <text evidence="2">The sequence shown here is derived from an EMBL/GenBank/DDBJ whole genome shotgun (WGS) entry which is preliminary data.</text>
</comment>
<dbReference type="GO" id="GO:0004672">
    <property type="term" value="F:protein kinase activity"/>
    <property type="evidence" value="ECO:0007669"/>
    <property type="project" value="InterPro"/>
</dbReference>
<name>A0A5J4T4R4_9EUKA</name>
<feature type="domain" description="Protein kinase" evidence="1">
    <location>
        <begin position="14"/>
        <end position="52"/>
    </location>
</feature>
<evidence type="ECO:0000313" key="2">
    <source>
        <dbReference type="EMBL" id="KAA6353396.1"/>
    </source>
</evidence>
<organism evidence="2 3">
    <name type="scientific">Streblomastix strix</name>
    <dbReference type="NCBI Taxonomy" id="222440"/>
    <lineage>
        <taxon>Eukaryota</taxon>
        <taxon>Metamonada</taxon>
        <taxon>Preaxostyla</taxon>
        <taxon>Oxymonadida</taxon>
        <taxon>Streblomastigidae</taxon>
        <taxon>Streblomastix</taxon>
    </lineage>
</organism>
<evidence type="ECO:0000313" key="3">
    <source>
        <dbReference type="Proteomes" id="UP000324800"/>
    </source>
</evidence>
<dbReference type="Gene3D" id="3.30.200.20">
    <property type="entry name" value="Phosphorylase Kinase, domain 1"/>
    <property type="match status" value="1"/>
</dbReference>
<sequence length="52" mass="5885">METILSERILDDVFQIIELIGRGTYGQVQKAKDLDSGEFKALKEIKVEDEDG</sequence>
<gene>
    <name evidence="2" type="ORF">EZS28_051078</name>
</gene>
<dbReference type="GO" id="GO:0005524">
    <property type="term" value="F:ATP binding"/>
    <property type="evidence" value="ECO:0007669"/>
    <property type="project" value="InterPro"/>
</dbReference>
<dbReference type="EMBL" id="SNRW01038193">
    <property type="protein sequence ID" value="KAA6353396.1"/>
    <property type="molecule type" value="Genomic_DNA"/>
</dbReference>
<protein>
    <recommendedName>
        <fullName evidence="1">Protein kinase domain-containing protein</fullName>
    </recommendedName>
</protein>
<dbReference type="OrthoDB" id="8693905at2759"/>
<accession>A0A5J4T4R4</accession>
<reference evidence="2 3" key="1">
    <citation type="submission" date="2019-03" db="EMBL/GenBank/DDBJ databases">
        <title>Single cell metagenomics reveals metabolic interactions within the superorganism composed of flagellate Streblomastix strix and complex community of Bacteroidetes bacteria on its surface.</title>
        <authorList>
            <person name="Treitli S.C."/>
            <person name="Kolisko M."/>
            <person name="Husnik F."/>
            <person name="Keeling P."/>
            <person name="Hampl V."/>
        </authorList>
    </citation>
    <scope>NUCLEOTIDE SEQUENCE [LARGE SCALE GENOMIC DNA]</scope>
    <source>
        <strain evidence="2">ST1C</strain>
    </source>
</reference>
<feature type="non-terminal residue" evidence="2">
    <location>
        <position position="52"/>
    </location>
</feature>